<evidence type="ECO:0000256" key="3">
    <source>
        <dbReference type="ARBA" id="ARBA00022692"/>
    </source>
</evidence>
<dbReference type="InterPro" id="IPR012902">
    <property type="entry name" value="N_methyl_site"/>
</dbReference>
<evidence type="ECO:0000313" key="8">
    <source>
        <dbReference type="Proteomes" id="UP000824633"/>
    </source>
</evidence>
<dbReference type="EMBL" id="AP024849">
    <property type="protein sequence ID" value="BCZ44325.1"/>
    <property type="molecule type" value="Genomic_DNA"/>
</dbReference>
<evidence type="ECO:0000313" key="7">
    <source>
        <dbReference type="EMBL" id="BCZ44325.1"/>
    </source>
</evidence>
<keyword evidence="3 6" id="KW-0812">Transmembrane</keyword>
<sequence length="163" mass="18327">MKNYYNIKIIKVIIKKEKIRNACRKVILNKRRKSKGFTLIEIIAVIAIIGILSAAILPNVNGYIKEAKKVKVVDQCRKVVMAAESYKLKNNLLEEVKTVSYMKATAGLSKYLDKNSLKNLPEDTTLSECRAIVNGGEFDIEGDNDMLKTETITNTTSLSQKNE</sequence>
<organism evidence="7 8">
    <name type="scientific">Clostridium gelidum</name>
    <dbReference type="NCBI Taxonomy" id="704125"/>
    <lineage>
        <taxon>Bacteria</taxon>
        <taxon>Bacillati</taxon>
        <taxon>Bacillota</taxon>
        <taxon>Clostridia</taxon>
        <taxon>Eubacteriales</taxon>
        <taxon>Clostridiaceae</taxon>
        <taxon>Clostridium</taxon>
    </lineage>
</organism>
<name>A0ABM7SXG1_9CLOT</name>
<feature type="transmembrane region" description="Helical" evidence="6">
    <location>
        <begin position="37"/>
        <end position="57"/>
    </location>
</feature>
<comment type="subcellular location">
    <subcellularLocation>
        <location evidence="1">Membrane</location>
        <topology evidence="1">Single-pass membrane protein</topology>
    </subcellularLocation>
</comment>
<keyword evidence="4 6" id="KW-1133">Transmembrane helix</keyword>
<dbReference type="PRINTS" id="PR00813">
    <property type="entry name" value="BCTERIALGSPG"/>
</dbReference>
<dbReference type="InterPro" id="IPR000983">
    <property type="entry name" value="Bac_GSPG_pilin"/>
</dbReference>
<dbReference type="RefSeq" id="WP_224036011.1">
    <property type="nucleotide sequence ID" value="NZ_AP024849.1"/>
</dbReference>
<evidence type="ECO:0000256" key="6">
    <source>
        <dbReference type="SAM" id="Phobius"/>
    </source>
</evidence>
<evidence type="ECO:0000256" key="1">
    <source>
        <dbReference type="ARBA" id="ARBA00004167"/>
    </source>
</evidence>
<gene>
    <name evidence="7" type="ORF">psyc5s11_03920</name>
</gene>
<evidence type="ECO:0000256" key="4">
    <source>
        <dbReference type="ARBA" id="ARBA00022989"/>
    </source>
</evidence>
<dbReference type="SUPFAM" id="SSF54523">
    <property type="entry name" value="Pili subunits"/>
    <property type="match status" value="1"/>
</dbReference>
<dbReference type="PROSITE" id="PS00409">
    <property type="entry name" value="PROKAR_NTER_METHYL"/>
    <property type="match status" value="1"/>
</dbReference>
<dbReference type="InterPro" id="IPR045584">
    <property type="entry name" value="Pilin-like"/>
</dbReference>
<dbReference type="PANTHER" id="PTHR30093:SF44">
    <property type="entry name" value="TYPE II SECRETION SYSTEM CORE PROTEIN G"/>
    <property type="match status" value="1"/>
</dbReference>
<evidence type="ECO:0000256" key="2">
    <source>
        <dbReference type="ARBA" id="ARBA00022481"/>
    </source>
</evidence>
<dbReference type="PANTHER" id="PTHR30093">
    <property type="entry name" value="GENERAL SECRETION PATHWAY PROTEIN G"/>
    <property type="match status" value="1"/>
</dbReference>
<dbReference type="Proteomes" id="UP000824633">
    <property type="component" value="Chromosome"/>
</dbReference>
<protein>
    <submittedName>
        <fullName evidence="7">Uncharacterized protein</fullName>
    </submittedName>
</protein>
<dbReference type="Pfam" id="PF07963">
    <property type="entry name" value="N_methyl"/>
    <property type="match status" value="1"/>
</dbReference>
<keyword evidence="2" id="KW-0488">Methylation</keyword>
<dbReference type="NCBIfam" id="TIGR02532">
    <property type="entry name" value="IV_pilin_GFxxxE"/>
    <property type="match status" value="1"/>
</dbReference>
<keyword evidence="8" id="KW-1185">Reference proteome</keyword>
<accession>A0ABM7SXG1</accession>
<keyword evidence="5 6" id="KW-0472">Membrane</keyword>
<reference evidence="8" key="1">
    <citation type="submission" date="2021-07" db="EMBL/GenBank/DDBJ databases">
        <title>Complete genome sequencing of a Clostridium isolate.</title>
        <authorList>
            <person name="Ueki A."/>
            <person name="Tonouchi A."/>
        </authorList>
    </citation>
    <scope>NUCLEOTIDE SEQUENCE [LARGE SCALE GENOMIC DNA]</scope>
    <source>
        <strain evidence="8">C5S11</strain>
    </source>
</reference>
<dbReference type="Gene3D" id="3.30.700.10">
    <property type="entry name" value="Glycoprotein, Type 4 Pilin"/>
    <property type="match status" value="1"/>
</dbReference>
<evidence type="ECO:0000256" key="5">
    <source>
        <dbReference type="ARBA" id="ARBA00023136"/>
    </source>
</evidence>
<proteinExistence type="predicted"/>